<dbReference type="CDD" id="cd00130">
    <property type="entry name" value="PAS"/>
    <property type="match status" value="1"/>
</dbReference>
<sequence>MQPYGLLGLGRRLIGRAAVVAGVYAVVATVYIVLSDRLLGLLVKDSSRLVEYGTIKGTVFVLVTALGLFATWTYLARREEGERRRRITAQQRLGELANAIPNPLLVLSPEGRHLEWNGALETLTGLGPERLSEATIADLAHADDLAAAAAALGRVVQTGRPDSVDARIITADGSARLYRWHGAAGRDADGRIDRVAVVGVDLTDLKAIQDELQQSVLRAQHLLRQTVAALTVAVEKRGAYTAGHEQRVTALSLAIADEMGLPPEEREGLQYAASLHDIGELAVPADILVRPALLTPSEREIVKSHSDHGYEILRSVSFPWPVADIIRQHHERLDGSGYPCGLKGGEIRREARIIAVADVVEAMCSHRPYRPALGKDAALAEIRDGRATRYDPAVVDACLTVWREGFEFPAVNV</sequence>
<dbReference type="Proteomes" id="UP000630353">
    <property type="component" value="Unassembled WGS sequence"/>
</dbReference>
<dbReference type="InterPro" id="IPR013656">
    <property type="entry name" value="PAS_4"/>
</dbReference>
<dbReference type="InterPro" id="IPR003607">
    <property type="entry name" value="HD/PDEase_dom"/>
</dbReference>
<keyword evidence="6" id="KW-1185">Reference proteome</keyword>
<feature type="domain" description="HD-GYP" evidence="4">
    <location>
        <begin position="219"/>
        <end position="413"/>
    </location>
</feature>
<keyword evidence="1" id="KW-0812">Transmembrane</keyword>
<dbReference type="Gene3D" id="3.30.450.20">
    <property type="entry name" value="PAS domain"/>
    <property type="match status" value="1"/>
</dbReference>
<reference evidence="5" key="1">
    <citation type="journal article" date="2014" name="Int. J. Syst. Evol. Microbiol.">
        <title>Complete genome sequence of Corynebacterium casei LMG S-19264T (=DSM 44701T), isolated from a smear-ripened cheese.</title>
        <authorList>
            <consortium name="US DOE Joint Genome Institute (JGI-PGF)"/>
            <person name="Walter F."/>
            <person name="Albersmeier A."/>
            <person name="Kalinowski J."/>
            <person name="Ruckert C."/>
        </authorList>
    </citation>
    <scope>NUCLEOTIDE SEQUENCE</scope>
    <source>
        <strain evidence="5">KCTC 42651</strain>
    </source>
</reference>
<evidence type="ECO:0000259" key="3">
    <source>
        <dbReference type="PROSITE" id="PS50113"/>
    </source>
</evidence>
<proteinExistence type="predicted"/>
<dbReference type="SMART" id="SM00091">
    <property type="entry name" value="PAS"/>
    <property type="match status" value="1"/>
</dbReference>
<dbReference type="CDD" id="cd00077">
    <property type="entry name" value="HDc"/>
    <property type="match status" value="1"/>
</dbReference>
<evidence type="ECO:0000313" key="5">
    <source>
        <dbReference type="EMBL" id="GHD53178.1"/>
    </source>
</evidence>
<keyword evidence="1" id="KW-0472">Membrane</keyword>
<dbReference type="EMBL" id="BMZS01000006">
    <property type="protein sequence ID" value="GHD53178.1"/>
    <property type="molecule type" value="Genomic_DNA"/>
</dbReference>
<dbReference type="InterPro" id="IPR000014">
    <property type="entry name" value="PAS"/>
</dbReference>
<dbReference type="PROSITE" id="PS51832">
    <property type="entry name" value="HD_GYP"/>
    <property type="match status" value="1"/>
</dbReference>
<dbReference type="AlphaFoldDB" id="A0A919CQ51"/>
<dbReference type="InterPro" id="IPR000700">
    <property type="entry name" value="PAS-assoc_C"/>
</dbReference>
<dbReference type="Gene3D" id="1.10.3210.10">
    <property type="entry name" value="Hypothetical protein af1432"/>
    <property type="match status" value="1"/>
</dbReference>
<dbReference type="PANTHER" id="PTHR43155">
    <property type="entry name" value="CYCLIC DI-GMP PHOSPHODIESTERASE PA4108-RELATED"/>
    <property type="match status" value="1"/>
</dbReference>
<accession>A0A919CQ51</accession>
<evidence type="ECO:0000313" key="6">
    <source>
        <dbReference type="Proteomes" id="UP000630353"/>
    </source>
</evidence>
<dbReference type="RefSeq" id="WP_189990898.1">
    <property type="nucleotide sequence ID" value="NZ_BMZS01000006.1"/>
</dbReference>
<dbReference type="Pfam" id="PF13487">
    <property type="entry name" value="HD_5"/>
    <property type="match status" value="1"/>
</dbReference>
<dbReference type="Pfam" id="PF08448">
    <property type="entry name" value="PAS_4"/>
    <property type="match status" value="1"/>
</dbReference>
<dbReference type="SUPFAM" id="SSF109604">
    <property type="entry name" value="HD-domain/PDEase-like"/>
    <property type="match status" value="1"/>
</dbReference>
<dbReference type="PROSITE" id="PS50112">
    <property type="entry name" value="PAS"/>
    <property type="match status" value="1"/>
</dbReference>
<reference evidence="5" key="2">
    <citation type="submission" date="2020-09" db="EMBL/GenBank/DDBJ databases">
        <authorList>
            <person name="Sun Q."/>
            <person name="Kim S."/>
        </authorList>
    </citation>
    <scope>NUCLEOTIDE SEQUENCE</scope>
    <source>
        <strain evidence="5">KCTC 42651</strain>
    </source>
</reference>
<dbReference type="NCBIfam" id="TIGR00229">
    <property type="entry name" value="sensory_box"/>
    <property type="match status" value="1"/>
</dbReference>
<gene>
    <name evidence="5" type="ORF">GCM10017083_29570</name>
</gene>
<dbReference type="PROSITE" id="PS50113">
    <property type="entry name" value="PAC"/>
    <property type="match status" value="1"/>
</dbReference>
<dbReference type="SUPFAM" id="SSF55785">
    <property type="entry name" value="PYP-like sensor domain (PAS domain)"/>
    <property type="match status" value="1"/>
</dbReference>
<organism evidence="5 6">
    <name type="scientific">Thalassobaculum fulvum</name>
    <dbReference type="NCBI Taxonomy" id="1633335"/>
    <lineage>
        <taxon>Bacteria</taxon>
        <taxon>Pseudomonadati</taxon>
        <taxon>Pseudomonadota</taxon>
        <taxon>Alphaproteobacteria</taxon>
        <taxon>Rhodospirillales</taxon>
        <taxon>Thalassobaculaceae</taxon>
        <taxon>Thalassobaculum</taxon>
    </lineage>
</organism>
<name>A0A919CQ51_9PROT</name>
<dbReference type="GO" id="GO:0008081">
    <property type="term" value="F:phosphoric diester hydrolase activity"/>
    <property type="evidence" value="ECO:0007669"/>
    <property type="project" value="UniProtKB-ARBA"/>
</dbReference>
<dbReference type="InterPro" id="IPR006675">
    <property type="entry name" value="HDIG_dom"/>
</dbReference>
<evidence type="ECO:0000259" key="4">
    <source>
        <dbReference type="PROSITE" id="PS51832"/>
    </source>
</evidence>
<dbReference type="InterPro" id="IPR037522">
    <property type="entry name" value="HD_GYP_dom"/>
</dbReference>
<feature type="domain" description="PAC" evidence="3">
    <location>
        <begin position="162"/>
        <end position="214"/>
    </location>
</feature>
<feature type="transmembrane region" description="Helical" evidence="1">
    <location>
        <begin position="13"/>
        <end position="34"/>
    </location>
</feature>
<evidence type="ECO:0000259" key="2">
    <source>
        <dbReference type="PROSITE" id="PS50112"/>
    </source>
</evidence>
<feature type="domain" description="PAS" evidence="2">
    <location>
        <begin position="89"/>
        <end position="159"/>
    </location>
</feature>
<evidence type="ECO:0008006" key="7">
    <source>
        <dbReference type="Google" id="ProtNLM"/>
    </source>
</evidence>
<dbReference type="SMART" id="SM00471">
    <property type="entry name" value="HDc"/>
    <property type="match status" value="1"/>
</dbReference>
<keyword evidence="1" id="KW-1133">Transmembrane helix</keyword>
<dbReference type="PANTHER" id="PTHR43155:SF2">
    <property type="entry name" value="CYCLIC DI-GMP PHOSPHODIESTERASE PA4108"/>
    <property type="match status" value="1"/>
</dbReference>
<feature type="transmembrane region" description="Helical" evidence="1">
    <location>
        <begin position="54"/>
        <end position="76"/>
    </location>
</feature>
<protein>
    <recommendedName>
        <fullName evidence="7">PAS domain S-box-containing protein/HDIG domain-containing protein</fullName>
    </recommendedName>
</protein>
<dbReference type="InterPro" id="IPR035965">
    <property type="entry name" value="PAS-like_dom_sf"/>
</dbReference>
<comment type="caution">
    <text evidence="5">The sequence shown here is derived from an EMBL/GenBank/DDBJ whole genome shotgun (WGS) entry which is preliminary data.</text>
</comment>
<evidence type="ECO:0000256" key="1">
    <source>
        <dbReference type="SAM" id="Phobius"/>
    </source>
</evidence>
<dbReference type="NCBIfam" id="TIGR00277">
    <property type="entry name" value="HDIG"/>
    <property type="match status" value="1"/>
</dbReference>